<reference evidence="5" key="1">
    <citation type="journal article" date="2006" name="Proc. Natl. Acad. Sci. U.S.A.">
        <title>Genome analysis of the smallest free-living eukaryote Ostreococcus tauri unveils many unique features.</title>
        <authorList>
            <person name="Derelle E."/>
            <person name="Ferraz C."/>
            <person name="Rombauts S."/>
            <person name="Rouze P."/>
            <person name="Worden A.Z."/>
            <person name="Robbens S."/>
            <person name="Partensky F."/>
            <person name="Degroeve S."/>
            <person name="Echeynie S."/>
            <person name="Cooke R."/>
            <person name="Saeys Y."/>
            <person name="Wuyts J."/>
            <person name="Jabbari K."/>
            <person name="Bowler C."/>
            <person name="Panaud O."/>
            <person name="Piegu B."/>
            <person name="Ball S.G."/>
            <person name="Ral J.-P."/>
            <person name="Bouget F.-Y."/>
            <person name="Piganeau G."/>
            <person name="De Baets B."/>
            <person name="Picard A."/>
            <person name="Delseny M."/>
            <person name="Demaille J."/>
            <person name="Van de Peer Y."/>
            <person name="Moreau H."/>
        </authorList>
    </citation>
    <scope>NUCLEOTIDE SEQUENCE [LARGE SCALE GENOMIC DNA]</scope>
    <source>
        <strain evidence="5">OTTH 0595 / CCAP 157/2 / RCC745</strain>
    </source>
</reference>
<dbReference type="GO" id="GO:0016301">
    <property type="term" value="F:kinase activity"/>
    <property type="evidence" value="ECO:0007669"/>
    <property type="project" value="UniProtKB-KW"/>
</dbReference>
<dbReference type="Pfam" id="PF03109">
    <property type="entry name" value="ABC1"/>
    <property type="match status" value="2"/>
</dbReference>
<dbReference type="PANTHER" id="PTHR45890">
    <property type="entry name" value="AARF DOMAIN CONTAINING KINASE 2 (PREDICTED)"/>
    <property type="match status" value="1"/>
</dbReference>
<feature type="domain" description="ABC1 atypical kinase-like" evidence="3">
    <location>
        <begin position="288"/>
        <end position="519"/>
    </location>
</feature>
<dbReference type="InterPro" id="IPR044095">
    <property type="entry name" value="ADCK2_dom"/>
</dbReference>
<dbReference type="InParanoid" id="A0A096P9P3"/>
<dbReference type="InterPro" id="IPR052402">
    <property type="entry name" value="ADCK_kinase"/>
</dbReference>
<protein>
    <submittedName>
        <fullName evidence="4">Protein kinase-like domain</fullName>
    </submittedName>
</protein>
<accession>A0A096P9P3</accession>
<evidence type="ECO:0000256" key="2">
    <source>
        <dbReference type="SAM" id="MobiDB-lite"/>
    </source>
</evidence>
<dbReference type="PANTHER" id="PTHR45890:SF1">
    <property type="entry name" value="AARF DOMAIN CONTAINING KINASE 2"/>
    <property type="match status" value="1"/>
</dbReference>
<comment type="caution">
    <text evidence="4">The sequence shown here is derived from an EMBL/GenBank/DDBJ whole genome shotgun (WGS) entry which is preliminary data.</text>
</comment>
<proteinExistence type="inferred from homology"/>
<gene>
    <name evidence="4" type="ORF">OT_ostta15g00040</name>
</gene>
<feature type="region of interest" description="Disordered" evidence="2">
    <location>
        <begin position="1"/>
        <end position="23"/>
    </location>
</feature>
<keyword evidence="5" id="KW-1185">Reference proteome</keyword>
<reference evidence="4 5" key="2">
    <citation type="journal article" date="2014" name="BMC Genomics">
        <title>An improved genome of the model marine alga Ostreococcus tauri unfolds by assessing Illumina de novo assemblies.</title>
        <authorList>
            <person name="Blanc-Mathieu R."/>
            <person name="Verhelst B."/>
            <person name="Derelle E."/>
            <person name="Rombauts S."/>
            <person name="Bouget F.Y."/>
            <person name="Carre I."/>
            <person name="Chateau A."/>
            <person name="Eyre-Walker A."/>
            <person name="Grimsley N."/>
            <person name="Moreau H."/>
            <person name="Piegu B."/>
            <person name="Rivals E."/>
            <person name="Schackwitz W."/>
            <person name="Van de Peer Y."/>
            <person name="Piganeau G."/>
        </authorList>
    </citation>
    <scope>NUCLEOTIDE SEQUENCE [LARGE SCALE GENOMIC DNA]</scope>
    <source>
        <strain evidence="5">OTTH 0595 / CCAP 157/2 / RCC745</strain>
    </source>
</reference>
<dbReference type="GeneID" id="9837923"/>
<dbReference type="CDD" id="cd13971">
    <property type="entry name" value="ADCK2-like"/>
    <property type="match status" value="1"/>
</dbReference>
<organism evidence="4 5">
    <name type="scientific">Ostreococcus tauri</name>
    <name type="common">Marine green alga</name>
    <dbReference type="NCBI Taxonomy" id="70448"/>
    <lineage>
        <taxon>Eukaryota</taxon>
        <taxon>Viridiplantae</taxon>
        <taxon>Chlorophyta</taxon>
        <taxon>Mamiellophyceae</taxon>
        <taxon>Mamiellales</taxon>
        <taxon>Bathycoccaceae</taxon>
        <taxon>Ostreococcus</taxon>
    </lineage>
</organism>
<sequence length="666" mass="73694">MKPTSTPVASRASTTASRAARGTTLASRASTTFACGVYVAGRDLMNSKNWARCLERMHAREDDSVRPSETTKVAAPAANSRSWLDRARTYARLAQLCVYFSPLALLAPILLRDGWKWGNELWYGLFRRVLEAAGPAFIKWGQWASTRYDIFPAPLCRELEHLQAGAPEHSWRETKKILERSYGVGADGSTSRFEEIFEWFDEKALASGSVAQIHRARLKPGVAEEHHTATEFALRLTRSVGAGIELMMSGQVSRAAAGMLEEWRDGAAGIGREVERLVNGRIRRGGQKREVAVKVRHPGVVDALTRDFEILSWMATLSKNIKWLEPLQLENTISQFGVHMLQQVDFRHEAENLDKFRKSFLLMPAVSFPTPIMGLATEEILVETYEQGVSIASYLLSPEAAKEQLGNAQNKTLAGLGVKTLFKMLIDDNFLHADLHPGNILVRLPDGVAHTLSSIVRGNASTSLKDHDDLDGHGTTLSDNTPEIIILDTGLATKLSPFHQASLAKMFQAIVTWDGSTVADSILSFADNVKANYDYTEFRNEITKTVSNFAATTPRAGECMGAIFETVQKYHLCLDPNVMIAVVTVMVLEGWQWRLDPTVNILDYLDDVLTANARKYARLAIADYAMRDMWAPFSEPNSFSRAAADPMAALKSIDDDFSTAAVYGMA</sequence>
<dbReference type="AlphaFoldDB" id="A0A096P9P3"/>
<evidence type="ECO:0000313" key="4">
    <source>
        <dbReference type="EMBL" id="CEG01644.1"/>
    </source>
</evidence>
<name>A0A096P9P3_OSTTA</name>
<dbReference type="Proteomes" id="UP000009170">
    <property type="component" value="Unassembled WGS sequence"/>
</dbReference>
<dbReference type="STRING" id="70448.A0A096P9P3"/>
<evidence type="ECO:0000256" key="1">
    <source>
        <dbReference type="ARBA" id="ARBA00009670"/>
    </source>
</evidence>
<dbReference type="EMBL" id="CAID01000015">
    <property type="protein sequence ID" value="CEG01644.1"/>
    <property type="molecule type" value="Genomic_DNA"/>
</dbReference>
<dbReference type="KEGG" id="ota:OT_ostta15g00040"/>
<dbReference type="SUPFAM" id="SSF56112">
    <property type="entry name" value="Protein kinase-like (PK-like)"/>
    <property type="match status" value="1"/>
</dbReference>
<dbReference type="InterPro" id="IPR011009">
    <property type="entry name" value="Kinase-like_dom_sf"/>
</dbReference>
<evidence type="ECO:0000313" key="5">
    <source>
        <dbReference type="Proteomes" id="UP000009170"/>
    </source>
</evidence>
<feature type="domain" description="ABC1 atypical kinase-like" evidence="3">
    <location>
        <begin position="162"/>
        <end position="221"/>
    </location>
</feature>
<evidence type="ECO:0000259" key="3">
    <source>
        <dbReference type="Pfam" id="PF03109"/>
    </source>
</evidence>
<dbReference type="OrthoDB" id="1290869at2759"/>
<dbReference type="InterPro" id="IPR004147">
    <property type="entry name" value="ABC1_dom"/>
</dbReference>
<dbReference type="FunCoup" id="A0A096P9P3">
    <property type="interactions" value="1342"/>
</dbReference>
<dbReference type="RefSeq" id="XP_003083147.2">
    <property type="nucleotide sequence ID" value="XM_003083099.2"/>
</dbReference>
<comment type="similarity">
    <text evidence="1">Belongs to the protein kinase superfamily. ADCK protein kinase family.</text>
</comment>